<reference evidence="1 2" key="1">
    <citation type="journal article" date="2011" name="PLoS ONE">
        <title>The entomopathogenic bacterial endosymbionts xenorhabdus and photorhabdus: convergent lifestyles from divergent genomes.</title>
        <authorList>
            <person name="Chaston J.M."/>
            <person name="Suen G."/>
            <person name="Tucker S.L."/>
            <person name="Andersen A.W."/>
            <person name="Bhasin A."/>
            <person name="Bode E."/>
            <person name="Bode H.B."/>
            <person name="Brachmann A.O."/>
            <person name="Cowles C.E."/>
            <person name="Cowles K.N."/>
            <person name="Darby C."/>
            <person name="de Leon L."/>
            <person name="Drace K."/>
            <person name="Du Z."/>
            <person name="Givaudan A."/>
            <person name="Herbert Tran E.E."/>
            <person name="Jewell K.A."/>
            <person name="Knack J.J."/>
            <person name="Krasomil-Osterfeld K.C."/>
            <person name="Kukor R."/>
            <person name="Lanois A."/>
            <person name="Latreille P."/>
            <person name="Leimgruber N.K."/>
            <person name="Lipke C.M."/>
            <person name="Liu R."/>
            <person name="Lu X."/>
            <person name="Martens E.C."/>
            <person name="Marri P.R."/>
            <person name="Medigue C."/>
            <person name="Menard M.L."/>
            <person name="Miller N.M."/>
            <person name="Morales-Soto N."/>
            <person name="Norton S."/>
            <person name="Ogier J.C."/>
            <person name="Orchard S.S."/>
            <person name="Park D."/>
            <person name="Park Y."/>
            <person name="Qurollo B.A."/>
            <person name="Sugar D.R."/>
            <person name="Richards G.R."/>
            <person name="Rouy Z."/>
            <person name="Slominski B."/>
            <person name="Slominski K."/>
            <person name="Snyder H."/>
            <person name="Tjaden B.C."/>
            <person name="van der Hoeven R."/>
            <person name="Welch R.D."/>
            <person name="Wheeler C."/>
            <person name="Xiang B."/>
            <person name="Barbazuk B."/>
            <person name="Gaudriault S."/>
            <person name="Goodner B."/>
            <person name="Slater S.C."/>
            <person name="Forst S."/>
            <person name="Goldman B.S."/>
            <person name="Goodrich-Blair H."/>
        </authorList>
    </citation>
    <scope>NUCLEOTIDE SEQUENCE [LARGE SCALE GENOMIC DNA]</scope>
    <source>
        <strain evidence="2">ATCC 19061 / DSM 3370 / CCUG 14189 / LMG 1036 / NCIMB 9965 / AN6</strain>
    </source>
</reference>
<proteinExistence type="predicted"/>
<evidence type="ECO:0000313" key="1">
    <source>
        <dbReference type="EMBL" id="CBJ89296.1"/>
    </source>
</evidence>
<evidence type="ECO:0000313" key="2">
    <source>
        <dbReference type="Proteomes" id="UP000008075"/>
    </source>
</evidence>
<name>D3V9Q8_XENNA</name>
<dbReference type="EMBL" id="FN667742">
    <property type="protein sequence ID" value="CBJ89296.1"/>
    <property type="molecule type" value="Genomic_DNA"/>
</dbReference>
<dbReference type="KEGG" id="xne:XNC1_1225"/>
<dbReference type="AlphaFoldDB" id="D3V9Q8"/>
<sequence length="60" mass="7026">MVMSKSFPTELYEQRMKVDREIIMVSYGEDIVLLEFAQQAKTNKEHASRAHRHTDKKSSV</sequence>
<protein>
    <submittedName>
        <fullName evidence="1">Uncharacterized protein</fullName>
    </submittedName>
</protein>
<dbReference type="Proteomes" id="UP000008075">
    <property type="component" value="Chromosome"/>
</dbReference>
<gene>
    <name evidence="1" type="ordered locus">XNC1_1225</name>
</gene>
<organism evidence="1 2">
    <name type="scientific">Xenorhabdus nematophila (strain ATCC 19061 / DSM 3370 / CCUG 14189 / LMG 1036 / NCIMB 9965 / AN6)</name>
    <dbReference type="NCBI Taxonomy" id="406817"/>
    <lineage>
        <taxon>Bacteria</taxon>
        <taxon>Pseudomonadati</taxon>
        <taxon>Pseudomonadota</taxon>
        <taxon>Gammaproteobacteria</taxon>
        <taxon>Enterobacterales</taxon>
        <taxon>Morganellaceae</taxon>
        <taxon>Xenorhabdus</taxon>
    </lineage>
</organism>
<accession>D3V9Q8</accession>
<dbReference type="HOGENOM" id="CLU_2940878_0_0_6"/>
<keyword evidence="2" id="KW-1185">Reference proteome</keyword>